<organism evidence="2 3">
    <name type="scientific">Candidatus Bilamarchaeum dharawalense</name>
    <dbReference type="NCBI Taxonomy" id="2885759"/>
    <lineage>
        <taxon>Archaea</taxon>
        <taxon>Candidatus Micrarchaeota</taxon>
        <taxon>Candidatus Micrarchaeia</taxon>
        <taxon>Candidatus Anstonellales</taxon>
        <taxon>Candidatus Bilamarchaeaceae</taxon>
        <taxon>Candidatus Bilamarchaeum</taxon>
    </lineage>
</organism>
<feature type="transmembrane region" description="Helical" evidence="1">
    <location>
        <begin position="217"/>
        <end position="235"/>
    </location>
</feature>
<evidence type="ECO:0000313" key="2">
    <source>
        <dbReference type="EMBL" id="VVC03988.1"/>
    </source>
</evidence>
<accession>A0A5E4LS68</accession>
<keyword evidence="1" id="KW-1133">Transmembrane helix</keyword>
<feature type="transmembrane region" description="Helical" evidence="1">
    <location>
        <begin position="144"/>
        <end position="170"/>
    </location>
</feature>
<reference evidence="2 3" key="1">
    <citation type="submission" date="2019-08" db="EMBL/GenBank/DDBJ databases">
        <authorList>
            <person name="Vazquez-Campos X."/>
        </authorList>
    </citation>
    <scope>NUCLEOTIDE SEQUENCE [LARGE SCALE GENOMIC DNA]</scope>
    <source>
        <strain evidence="2">LFW-283_2</strain>
    </source>
</reference>
<dbReference type="EMBL" id="CABMJJ010000009">
    <property type="protein sequence ID" value="VVC03988.1"/>
    <property type="molecule type" value="Genomic_DNA"/>
</dbReference>
<dbReference type="AlphaFoldDB" id="A0A5E4LS68"/>
<evidence type="ECO:0000313" key="3">
    <source>
        <dbReference type="Proteomes" id="UP000789941"/>
    </source>
</evidence>
<proteinExistence type="predicted"/>
<dbReference type="Proteomes" id="UP000789941">
    <property type="component" value="Unassembled WGS sequence"/>
</dbReference>
<feature type="transmembrane region" description="Helical" evidence="1">
    <location>
        <begin position="12"/>
        <end position="43"/>
    </location>
</feature>
<feature type="transmembrane region" description="Helical" evidence="1">
    <location>
        <begin position="118"/>
        <end position="138"/>
    </location>
</feature>
<comment type="caution">
    <text evidence="2">The sequence shown here is derived from an EMBL/GenBank/DDBJ whole genome shotgun (WGS) entry which is preliminary data.</text>
</comment>
<feature type="transmembrane region" description="Helical" evidence="1">
    <location>
        <begin position="190"/>
        <end position="211"/>
    </location>
</feature>
<feature type="transmembrane region" description="Helical" evidence="1">
    <location>
        <begin position="55"/>
        <end position="72"/>
    </location>
</feature>
<protein>
    <submittedName>
        <fullName evidence="2">Uncharacterized protein</fullName>
    </submittedName>
</protein>
<gene>
    <name evidence="2" type="ORF">LFW2832_00659</name>
</gene>
<sequence length="250" mass="28637">MKKSFSAYTKNPFLFVWGSLMYVFMLVIFFFAALGLLLVYFIFLSLIGQEFDLQSIPTIVFLVLIGLVFMYFTNGLNAALARTYHAALWREKTTITAFYSYALERAPLNFAIQLLRDLIWVLLAGPVIAIYVLFLTGVPYMDAIVGLVILTITFVIHMVFTPALITAGAFEAGLYSALRHGFNTLRRKHIMFIGLYFLFAIVWLLNFIPFIQLVTIFFLYPIIYSSMVMIVENAGRPPSKSKKHKREEED</sequence>
<name>A0A5E4LS68_9ARCH</name>
<keyword evidence="1" id="KW-0812">Transmembrane</keyword>
<keyword evidence="1" id="KW-0472">Membrane</keyword>
<evidence type="ECO:0000256" key="1">
    <source>
        <dbReference type="SAM" id="Phobius"/>
    </source>
</evidence>